<dbReference type="Proteomes" id="UP001142489">
    <property type="component" value="Unassembled WGS sequence"/>
</dbReference>
<proteinExistence type="predicted"/>
<dbReference type="AlphaFoldDB" id="A0A9Q0XZJ7"/>
<organism evidence="1 2">
    <name type="scientific">Phrynocephalus forsythii</name>
    <dbReference type="NCBI Taxonomy" id="171643"/>
    <lineage>
        <taxon>Eukaryota</taxon>
        <taxon>Metazoa</taxon>
        <taxon>Chordata</taxon>
        <taxon>Craniata</taxon>
        <taxon>Vertebrata</taxon>
        <taxon>Euteleostomi</taxon>
        <taxon>Lepidosauria</taxon>
        <taxon>Squamata</taxon>
        <taxon>Bifurcata</taxon>
        <taxon>Unidentata</taxon>
        <taxon>Episquamata</taxon>
        <taxon>Toxicofera</taxon>
        <taxon>Iguania</taxon>
        <taxon>Acrodonta</taxon>
        <taxon>Agamidae</taxon>
        <taxon>Agaminae</taxon>
        <taxon>Phrynocephalus</taxon>
    </lineage>
</organism>
<dbReference type="PANTHER" id="PTHR46409:SF1">
    <property type="entry name" value="HTH PSQ-TYPE DOMAIN-CONTAINING PROTEIN"/>
    <property type="match status" value="1"/>
</dbReference>
<evidence type="ECO:0000313" key="1">
    <source>
        <dbReference type="EMBL" id="KAJ7335690.1"/>
    </source>
</evidence>
<keyword evidence="2" id="KW-1185">Reference proteome</keyword>
<sequence length="135" mass="15269">MLSSIQLSTVQHSVWYAFGKITIQALLCSSENEERKVGVQKIIELRSGNDFLEDLSVPVCHRKIPSINLHATSLLELIDWSQSIYEPLLTCKLTILEVKNFINDPMQVPEWPCHGQSVERIAQQVTEAADKVHTV</sequence>
<dbReference type="OrthoDB" id="6617942at2759"/>
<reference evidence="1" key="1">
    <citation type="journal article" date="2023" name="DNA Res.">
        <title>Chromosome-level genome assembly of Phrynocephalus forsythii using third-generation DNA sequencing and Hi-C analysis.</title>
        <authorList>
            <person name="Qi Y."/>
            <person name="Zhao W."/>
            <person name="Zhao Y."/>
            <person name="Niu C."/>
            <person name="Cao S."/>
            <person name="Zhang Y."/>
        </authorList>
    </citation>
    <scope>NUCLEOTIDE SEQUENCE</scope>
    <source>
        <tissue evidence="1">Muscle</tissue>
    </source>
</reference>
<dbReference type="PANTHER" id="PTHR46409">
    <property type="entry name" value="HTH PSQ-TYPE DOMAIN-CONTAINING PROTEIN"/>
    <property type="match status" value="1"/>
</dbReference>
<gene>
    <name evidence="1" type="ORF">JRQ81_013631</name>
</gene>
<accession>A0A9Q0XZJ7</accession>
<comment type="caution">
    <text evidence="1">The sequence shown here is derived from an EMBL/GenBank/DDBJ whole genome shotgun (WGS) entry which is preliminary data.</text>
</comment>
<evidence type="ECO:0000313" key="2">
    <source>
        <dbReference type="Proteomes" id="UP001142489"/>
    </source>
</evidence>
<name>A0A9Q0XZJ7_9SAUR</name>
<dbReference type="EMBL" id="JAPFRF010000004">
    <property type="protein sequence ID" value="KAJ7335690.1"/>
    <property type="molecule type" value="Genomic_DNA"/>
</dbReference>
<protein>
    <submittedName>
        <fullName evidence="1">Uncharacterized protein</fullName>
    </submittedName>
</protein>